<dbReference type="InterPro" id="IPR052895">
    <property type="entry name" value="HetReg/Transcr_Mod"/>
</dbReference>
<comment type="caution">
    <text evidence="2">The sequence shown here is derived from an EMBL/GenBank/DDBJ whole genome shotgun (WGS) entry which is preliminary data.</text>
</comment>
<dbReference type="InterPro" id="IPR010730">
    <property type="entry name" value="HET"/>
</dbReference>
<evidence type="ECO:0000313" key="2">
    <source>
        <dbReference type="EMBL" id="KAJ9616572.1"/>
    </source>
</evidence>
<name>A0AA39CQ70_9EURO</name>
<organism evidence="2 3">
    <name type="scientific">Cladophialophora chaetospira</name>
    <dbReference type="NCBI Taxonomy" id="386627"/>
    <lineage>
        <taxon>Eukaryota</taxon>
        <taxon>Fungi</taxon>
        <taxon>Dikarya</taxon>
        <taxon>Ascomycota</taxon>
        <taxon>Pezizomycotina</taxon>
        <taxon>Eurotiomycetes</taxon>
        <taxon>Chaetothyriomycetidae</taxon>
        <taxon>Chaetothyriales</taxon>
        <taxon>Herpotrichiellaceae</taxon>
        <taxon>Cladophialophora</taxon>
    </lineage>
</organism>
<sequence>MWLTEWLIENASIDVTVKRVGLSRTSVFGERRKGDKLTERSLTKLDTASSYEYEDEINGKTHDIRLLVLEPGILPICCSFLKASLADHPDYEALSYTWGEPGGEMPVLLEEKRFLVRKNLYQFLYTICDNATATRVLWIDAICINQENIIERNHSVAHMGKIYASATRVLCWLGPQWRGTDAFFQAAVSARSVGRDFDVSPLTQTEKAGLGSLQECKYWGRQWILQELILAKDVQVLCGQKSASWQDFVALVVRHPFNATAAVNPYMLLYDGHLAQTFRRKRLLQLCAERESGRSLTLVELLARYGDSECRELHDKVYALLGIATDCQVTQFVRVDYRLSLSELLFDVFSVYKGGNLGPLSYMVALQLGLRDQLFRFFGTSDAGPGTPTYDDIPVDFKRSLTDTSILVDATCVATVTALELMELPTRTRNPLRCHACRLRQQHKVSRSHFFWSWFDVVPGDLIFKIPQRHLVFILRRIRSSWSLFGVGVINSWESRRTVTAIPQRLRTMDEDHVSLVSVEDAAPPTAISCCISMTFMWYLMSCGCMDEDESASEIPGGCPCLLCGGESESMISL</sequence>
<dbReference type="AlphaFoldDB" id="A0AA39CQ70"/>
<dbReference type="Pfam" id="PF06985">
    <property type="entry name" value="HET"/>
    <property type="match status" value="1"/>
</dbReference>
<evidence type="ECO:0000313" key="3">
    <source>
        <dbReference type="Proteomes" id="UP001172673"/>
    </source>
</evidence>
<protein>
    <recommendedName>
        <fullName evidence="1">Heterokaryon incompatibility domain-containing protein</fullName>
    </recommendedName>
</protein>
<dbReference type="Proteomes" id="UP001172673">
    <property type="component" value="Unassembled WGS sequence"/>
</dbReference>
<accession>A0AA39CQ70</accession>
<gene>
    <name evidence="2" type="ORF">H2200_000291</name>
</gene>
<dbReference type="EMBL" id="JAPDRK010000001">
    <property type="protein sequence ID" value="KAJ9616572.1"/>
    <property type="molecule type" value="Genomic_DNA"/>
</dbReference>
<dbReference type="PANTHER" id="PTHR24148:SF73">
    <property type="entry name" value="HET DOMAIN PROTEIN (AFU_ORTHOLOGUE AFUA_8G01020)"/>
    <property type="match status" value="1"/>
</dbReference>
<evidence type="ECO:0000259" key="1">
    <source>
        <dbReference type="Pfam" id="PF06985"/>
    </source>
</evidence>
<dbReference type="PANTHER" id="PTHR24148">
    <property type="entry name" value="ANKYRIN REPEAT DOMAIN-CONTAINING PROTEIN 39 HOMOLOG-RELATED"/>
    <property type="match status" value="1"/>
</dbReference>
<proteinExistence type="predicted"/>
<keyword evidence="3" id="KW-1185">Reference proteome</keyword>
<feature type="domain" description="Heterokaryon incompatibility" evidence="1">
    <location>
        <begin position="91"/>
        <end position="227"/>
    </location>
</feature>
<reference evidence="2" key="1">
    <citation type="submission" date="2022-10" db="EMBL/GenBank/DDBJ databases">
        <title>Culturing micro-colonial fungi from biological soil crusts in the Mojave desert and describing Neophaeococcomyces mojavensis, and introducing the new genera and species Taxawa tesnikishii.</title>
        <authorList>
            <person name="Kurbessoian T."/>
            <person name="Stajich J.E."/>
        </authorList>
    </citation>
    <scope>NUCLEOTIDE SEQUENCE</scope>
    <source>
        <strain evidence="2">TK_41</strain>
    </source>
</reference>